<feature type="compositionally biased region" description="Basic and acidic residues" evidence="1">
    <location>
        <begin position="217"/>
        <end position="238"/>
    </location>
</feature>
<accession>A0A8W8MXN1</accession>
<dbReference type="Proteomes" id="UP000005408">
    <property type="component" value="Unassembled WGS sequence"/>
</dbReference>
<evidence type="ECO:0000313" key="3">
    <source>
        <dbReference type="Proteomes" id="UP000005408"/>
    </source>
</evidence>
<reference evidence="2" key="1">
    <citation type="submission" date="2022-08" db="UniProtKB">
        <authorList>
            <consortium name="EnsemblMetazoa"/>
        </authorList>
    </citation>
    <scope>IDENTIFICATION</scope>
    <source>
        <strain evidence="2">05x7-T-G4-1.051#20</strain>
    </source>
</reference>
<feature type="region of interest" description="Disordered" evidence="1">
    <location>
        <begin position="397"/>
        <end position="427"/>
    </location>
</feature>
<feature type="region of interest" description="Disordered" evidence="1">
    <location>
        <begin position="217"/>
        <end position="282"/>
    </location>
</feature>
<proteinExistence type="predicted"/>
<evidence type="ECO:0000313" key="2">
    <source>
        <dbReference type="EnsemblMetazoa" id="G35063.13:cds"/>
    </source>
</evidence>
<evidence type="ECO:0000256" key="1">
    <source>
        <dbReference type="SAM" id="MobiDB-lite"/>
    </source>
</evidence>
<feature type="compositionally biased region" description="Polar residues" evidence="1">
    <location>
        <begin position="239"/>
        <end position="255"/>
    </location>
</feature>
<sequence>MDNDAENVEENEKYSFLLASAIRNEDPEQFFSIYDSILPKNLPDIQKQNTVQNDSNFVETVELIKNRAREIADFPEDEFSSLVLRARNFSLANNRNKMSYDVTATGMYKTEDKPSSEDNDDDLDGVQLRPHGGCCPMTYQSSPFSRHQESCIIDMEQVDKRTDNDSGICNSSKATTSIGSYSDQDSEGDDRGCFDYYPSSTVKITTPTTTYHLDYDEAHEVDSDRNDIESPRSGKGSDSEPTFQGVQMKTYSRRTVPNHDDDFETDDDSDNDSRNLHQRLYGRERRKRNINYYTPMTHERYEEYDNTSTSTFSFEKSQMALKDRSGSSLRDVDEPINFPMYSRHSNYRGSTSSDRVRIEKNSYRRDGYGNDPPFGQGLDQLNKVGSSIGELISSTKHTVDGMPEGRPISQSLDLAAEDGKKKKKKKRGSKAFLPDVVSALRIASGDRKEARGFRMKLKTCQTSEEEMDIDGKALTHLWHGLHFVERLIGFIGISCLCQVHWECIIQKLGIRQVQLEGRDIIMAALTALCMLCQHLIMKVEAWMCMSVFCQKPNEYSNGCPPNTLVYSHVSQSDSGLGFLPAVQRC</sequence>
<keyword evidence="3" id="KW-1185">Reference proteome</keyword>
<organism evidence="2 3">
    <name type="scientific">Magallana gigas</name>
    <name type="common">Pacific oyster</name>
    <name type="synonym">Crassostrea gigas</name>
    <dbReference type="NCBI Taxonomy" id="29159"/>
    <lineage>
        <taxon>Eukaryota</taxon>
        <taxon>Metazoa</taxon>
        <taxon>Spiralia</taxon>
        <taxon>Lophotrochozoa</taxon>
        <taxon>Mollusca</taxon>
        <taxon>Bivalvia</taxon>
        <taxon>Autobranchia</taxon>
        <taxon>Pteriomorphia</taxon>
        <taxon>Ostreida</taxon>
        <taxon>Ostreoidea</taxon>
        <taxon>Ostreidae</taxon>
        <taxon>Magallana</taxon>
    </lineage>
</organism>
<feature type="compositionally biased region" description="Acidic residues" evidence="1">
    <location>
        <begin position="261"/>
        <end position="270"/>
    </location>
</feature>
<name>A0A8W8MXN1_MAGGI</name>
<feature type="region of interest" description="Disordered" evidence="1">
    <location>
        <begin position="162"/>
        <end position="192"/>
    </location>
</feature>
<dbReference type="AlphaFoldDB" id="A0A8W8MXN1"/>
<protein>
    <submittedName>
        <fullName evidence="2">Uncharacterized protein</fullName>
    </submittedName>
</protein>
<feature type="compositionally biased region" description="Polar residues" evidence="1">
    <location>
        <begin position="165"/>
        <end position="183"/>
    </location>
</feature>
<dbReference type="EnsemblMetazoa" id="G35063.13">
    <property type="protein sequence ID" value="G35063.13:cds"/>
    <property type="gene ID" value="G35063"/>
</dbReference>